<protein>
    <submittedName>
        <fullName evidence="1">Putative secreted protein</fullName>
    </submittedName>
</protein>
<proteinExistence type="predicted"/>
<reference evidence="1" key="1">
    <citation type="submission" date="2016-07" db="EMBL/GenBank/DDBJ databases">
        <title>Salivary Glands transcriptome analysis on engorged females of Ornithodoros brasiliensis (Acari:Argasidae).</title>
        <authorList>
            <person name="Simons S.M."/>
            <person name="Carvalho E."/>
            <person name="Junqueira-de-Azevedo I."/>
            <person name="Ho P.L."/>
            <person name="Giovanni D."/>
            <person name="Mendonca R."/>
            <person name="Onofrio V."/>
            <person name="Landulfo G."/>
            <person name="Ramirez D."/>
            <person name="Barros-Battesti D."/>
        </authorList>
    </citation>
    <scope>NUCLEOTIDE SEQUENCE</scope>
    <source>
        <strain evidence="1">Female</strain>
        <tissue evidence="1">Salivary gland</tissue>
    </source>
</reference>
<evidence type="ECO:0000313" key="1">
    <source>
        <dbReference type="EMBL" id="JAT79077.1"/>
    </source>
</evidence>
<dbReference type="SUPFAM" id="SSF55486">
    <property type="entry name" value="Metalloproteases ('zincins'), catalytic domain"/>
    <property type="match status" value="1"/>
</dbReference>
<dbReference type="EMBL" id="GETE01000495">
    <property type="protein sequence ID" value="JAT79077.1"/>
    <property type="molecule type" value="Transcribed_RNA"/>
</dbReference>
<feature type="non-terminal residue" evidence="1">
    <location>
        <position position="1"/>
    </location>
</feature>
<sequence>FPSEVTFQVYAALDETMHQAFNYSNVMATKYVSAYFNALNLHFRGMRNPKIKFQVVLYPTETMLSAKPNLTLDDENVDGNKSLVSVFDYTQTRPGFNYSDIIFVFTNRKVITANDEEKKNNRSRGITWEGGICNASKNVVILSDTGTRFGALPDAGFLLSLLLGAPKECTVNYTRLKANRRLFDLSDCAASNITTFLKKLWDDNPNRTNACFMKRYSTSPSVTHNFRELPSSIVNENAICKTKEEKPKGRKDDCAVTYQRDRKEHKSGACAFECCPPGNGRKKKYYAFDGKRCGSSWLEICILGTCQNDTDALDRMNAERQRLGFSNLSFE</sequence>
<name>A0A1D2AIR3_ORNBR</name>
<organism evidence="1">
    <name type="scientific">Ornithodoros brasiliensis</name>
    <name type="common">Mouro tick</name>
    <dbReference type="NCBI Taxonomy" id="888526"/>
    <lineage>
        <taxon>Eukaryota</taxon>
        <taxon>Metazoa</taxon>
        <taxon>Ecdysozoa</taxon>
        <taxon>Arthropoda</taxon>
        <taxon>Chelicerata</taxon>
        <taxon>Arachnida</taxon>
        <taxon>Acari</taxon>
        <taxon>Parasitiformes</taxon>
        <taxon>Ixodida</taxon>
        <taxon>Ixodoidea</taxon>
        <taxon>Argasidae</taxon>
        <taxon>Ornithodorinae</taxon>
        <taxon>Ornithodoros</taxon>
    </lineage>
</organism>
<accession>A0A1D2AIR3</accession>
<dbReference type="AlphaFoldDB" id="A0A1D2AIR3"/>
<dbReference type="GO" id="GO:0008237">
    <property type="term" value="F:metallopeptidase activity"/>
    <property type="evidence" value="ECO:0007669"/>
    <property type="project" value="InterPro"/>
</dbReference>
<dbReference type="Gene3D" id="3.40.390.10">
    <property type="entry name" value="Collagenase (Catalytic Domain)"/>
    <property type="match status" value="1"/>
</dbReference>
<feature type="non-terminal residue" evidence="1">
    <location>
        <position position="331"/>
    </location>
</feature>
<dbReference type="InterPro" id="IPR024079">
    <property type="entry name" value="MetalloPept_cat_dom_sf"/>
</dbReference>